<evidence type="ECO:0000313" key="3">
    <source>
        <dbReference type="EMBL" id="KAK3021747.1"/>
    </source>
</evidence>
<dbReference type="Proteomes" id="UP001188597">
    <property type="component" value="Unassembled WGS sequence"/>
</dbReference>
<keyword evidence="2" id="KW-0472">Membrane</keyword>
<feature type="transmembrane region" description="Helical" evidence="2">
    <location>
        <begin position="586"/>
        <end position="607"/>
    </location>
</feature>
<proteinExistence type="predicted"/>
<organism evidence="3 4">
    <name type="scientific">Escallonia herrerae</name>
    <dbReference type="NCBI Taxonomy" id="1293975"/>
    <lineage>
        <taxon>Eukaryota</taxon>
        <taxon>Viridiplantae</taxon>
        <taxon>Streptophyta</taxon>
        <taxon>Embryophyta</taxon>
        <taxon>Tracheophyta</taxon>
        <taxon>Spermatophyta</taxon>
        <taxon>Magnoliopsida</taxon>
        <taxon>eudicotyledons</taxon>
        <taxon>Gunneridae</taxon>
        <taxon>Pentapetalae</taxon>
        <taxon>asterids</taxon>
        <taxon>campanulids</taxon>
        <taxon>Escalloniales</taxon>
        <taxon>Escalloniaceae</taxon>
        <taxon>Escallonia</taxon>
    </lineage>
</organism>
<feature type="transmembrane region" description="Helical" evidence="2">
    <location>
        <begin position="497"/>
        <end position="520"/>
    </location>
</feature>
<evidence type="ECO:0000313" key="4">
    <source>
        <dbReference type="Proteomes" id="UP001188597"/>
    </source>
</evidence>
<feature type="transmembrane region" description="Helical" evidence="2">
    <location>
        <begin position="701"/>
        <end position="718"/>
    </location>
</feature>
<dbReference type="EMBL" id="JAVXUP010000744">
    <property type="protein sequence ID" value="KAK3021747.1"/>
    <property type="molecule type" value="Genomic_DNA"/>
</dbReference>
<feature type="compositionally biased region" description="Polar residues" evidence="1">
    <location>
        <begin position="7"/>
        <end position="17"/>
    </location>
</feature>
<dbReference type="AlphaFoldDB" id="A0AA88W6I2"/>
<reference evidence="3" key="1">
    <citation type="submission" date="2022-12" db="EMBL/GenBank/DDBJ databases">
        <title>Draft genome assemblies for two species of Escallonia (Escalloniales).</title>
        <authorList>
            <person name="Chanderbali A."/>
            <person name="Dervinis C."/>
            <person name="Anghel I."/>
            <person name="Soltis D."/>
            <person name="Soltis P."/>
            <person name="Zapata F."/>
        </authorList>
    </citation>
    <scope>NUCLEOTIDE SEQUENCE</scope>
    <source>
        <strain evidence="3">UCBG64.0493</strain>
        <tissue evidence="3">Leaf</tissue>
    </source>
</reference>
<comment type="caution">
    <text evidence="3">The sequence shown here is derived from an EMBL/GenBank/DDBJ whole genome shotgun (WGS) entry which is preliminary data.</text>
</comment>
<dbReference type="PANTHER" id="PTHR34553">
    <property type="entry name" value="OS05G0597400 PROTEIN"/>
    <property type="match status" value="1"/>
</dbReference>
<evidence type="ECO:0000256" key="1">
    <source>
        <dbReference type="SAM" id="MobiDB-lite"/>
    </source>
</evidence>
<name>A0AA88W6I2_9ASTE</name>
<feature type="transmembrane region" description="Helical" evidence="2">
    <location>
        <begin position="668"/>
        <end position="689"/>
    </location>
</feature>
<sequence>MGRKQFPETSAENSPRAQTKHVYDENRKMLLSFDAVEFPSSLNERKDLQSYLSHLSLFLAPESKKFYILVDNRPWLKDLVSRPAHLWQLMVTKSRLSPFANTRGRRERKETGGLYEVKASSKPNTSKSKKFKRWFSLIDAATLSKKRALLPVKKLRNSLISNSKLHRTLYGFIVFEVAWDDVRGVNYLNELQTDTSLAIEAKFMRRWEFDSIAQAVRCISSWFPGTFNELLLLKGHLDSAIGEVFYDAQENFPKTSFTENTGNIFHDSMCAGDESPCCSTSNFRVYPATREDSTSLRHTSPPPDGPYKRRKVSKSINIGVEEDTYSEETHSETVGSPILSQSSYASDCEETVEATQYRDVLLLFRFNDRDLPFKLKEIIMSDLRLLTLLESGLPSWVLFLQSYPGFCHVYRPWMCPLARALYVIISFVTVLIGFYDLYKNVPVLKATASRLCGPLFDWIETWEMISRIKYLGTMLFLHNFQKALKWFLMITRTTRSFFSILAQPMVEPLVGFLEVLLPFWNMSIEVVRSLCSAVSVAIDSSCNLVEDLVEIVLLPLWFILSVTWSTVMSLIYPVFWILWEVLYAPIRLVLGLSSLIAFICTCLYDMVGDMWLFVSSIVKFASDTEATVSTHDVSMWSSLWNDLFSQVVALIKQNFRGYVEHSYADQKFLFFQVFRAVRSIFNGFVAFFTACNRHRLRSDSAFSLHFYVFLLLICNFMENL</sequence>
<keyword evidence="4" id="KW-1185">Reference proteome</keyword>
<evidence type="ECO:0000256" key="2">
    <source>
        <dbReference type="SAM" id="Phobius"/>
    </source>
</evidence>
<keyword evidence="2" id="KW-1133">Transmembrane helix</keyword>
<feature type="region of interest" description="Disordered" evidence="1">
    <location>
        <begin position="1"/>
        <end position="20"/>
    </location>
</feature>
<protein>
    <submittedName>
        <fullName evidence="3">Uncharacterized protein</fullName>
    </submittedName>
</protein>
<feature type="region of interest" description="Disordered" evidence="1">
    <location>
        <begin position="290"/>
        <end position="310"/>
    </location>
</feature>
<keyword evidence="2" id="KW-0812">Transmembrane</keyword>
<accession>A0AA88W6I2</accession>
<dbReference type="PANTHER" id="PTHR34553:SF4">
    <property type="entry name" value="G1_S-SPECIFIC CYCLIN-E PROTEIN"/>
    <property type="match status" value="1"/>
</dbReference>
<feature type="transmembrane region" description="Helical" evidence="2">
    <location>
        <begin position="556"/>
        <end position="579"/>
    </location>
</feature>
<gene>
    <name evidence="3" type="ORF">RJ639_045690</name>
</gene>
<feature type="transmembrane region" description="Helical" evidence="2">
    <location>
        <begin position="420"/>
        <end position="438"/>
    </location>
</feature>